<feature type="compositionally biased region" description="Polar residues" evidence="10">
    <location>
        <begin position="107"/>
        <end position="116"/>
    </location>
</feature>
<dbReference type="InterPro" id="IPR006085">
    <property type="entry name" value="XPG_DNA_repair_N"/>
</dbReference>
<dbReference type="PANTHER" id="PTHR11081">
    <property type="entry name" value="FLAP ENDONUCLEASE FAMILY MEMBER"/>
    <property type="match status" value="1"/>
</dbReference>
<keyword evidence="8" id="KW-0234">DNA repair</keyword>
<dbReference type="CDD" id="cd09869">
    <property type="entry name" value="PIN_GEN1"/>
    <property type="match status" value="1"/>
</dbReference>
<evidence type="ECO:0000256" key="1">
    <source>
        <dbReference type="ARBA" id="ARBA00001946"/>
    </source>
</evidence>
<keyword evidence="5" id="KW-0227">DNA damage</keyword>
<evidence type="ECO:0000259" key="11">
    <source>
        <dbReference type="SMART" id="SM00484"/>
    </source>
</evidence>
<dbReference type="InterPro" id="IPR008918">
    <property type="entry name" value="HhH2"/>
</dbReference>
<protein>
    <recommendedName>
        <fullName evidence="15">XPG-I domain-containing protein</fullName>
    </recommendedName>
</protein>
<evidence type="ECO:0000256" key="7">
    <source>
        <dbReference type="ARBA" id="ARBA00022842"/>
    </source>
</evidence>
<feature type="compositionally biased region" description="Basic residues" evidence="10">
    <location>
        <begin position="657"/>
        <end position="669"/>
    </location>
</feature>
<feature type="compositionally biased region" description="Low complexity" evidence="10">
    <location>
        <begin position="641"/>
        <end position="656"/>
    </location>
</feature>
<dbReference type="SMART" id="SM00485">
    <property type="entry name" value="XPGN"/>
    <property type="match status" value="1"/>
</dbReference>
<dbReference type="Pfam" id="PF00752">
    <property type="entry name" value="XPG_N"/>
    <property type="match status" value="1"/>
</dbReference>
<gene>
    <name evidence="13" type="ORF">AXG93_3005s1320</name>
</gene>
<name>A0A176WP21_MARPO</name>
<keyword evidence="6" id="KW-0378">Hydrolase</keyword>
<sequence length="678" mass="75750">MGVGKGFWEQLRPLARTEDLSFLRGKRLAVDLSYWLVQQQTALKDHRVRKPHLRLTFFRVVKLVAKVGALPVFVVDGEPPALKQGVRMKRFKRFSSLCPPSPPHSPATTESVSTRNGSFSANVEECVILLELLGMPVLRAEGEAESLCAILNREGLVDACVSPDSDVFVHGAKWVIKTLQLDNKSKARPSLSVEESEVELYRAEDIEASMGLRRNHLVALALLIGCDYMPEGVAGVGCANAFQLIRSFPESEILDRLRAWGRGEGPSEGEIEQGAQDDGSGREPSVAYDSEVQIRVTHCSKCGHPGNKKEHLNSGCGICFPSREDEYSFEKGCKPKPKGFLCSCPFCSQKARSKLQTKANAWWGKMCSKMAATPGFPNEEIIKIFLNSEIPTFEDVTGYASSIKWHAPAMDELEMFLQKHLSWDSFYVRQKALPLLSHFYLSDLADKYCKSSEELLNGAFAPLCIHRIKIEHGEPLYVLKWKNMREGVDGEQWLGLKLNSTSPKHIEETVAKECRTDNECVDLLSTEATEKEWCFTTDESMESIKAACPELVEEFDRSQEAKQAARKKASKRKKVEGIESAKRQSDITSFFKVEHDLHKNKLTESPQFERKCELGSPHTLERTAAGLDYIDTEALVASLNSNSKSTTFSSTSPPLTRTRRRSFPTKVVRKLSYGEGAG</sequence>
<evidence type="ECO:0000256" key="2">
    <source>
        <dbReference type="ARBA" id="ARBA00022722"/>
    </source>
</evidence>
<feature type="region of interest" description="Disordered" evidence="10">
    <location>
        <begin position="263"/>
        <end position="285"/>
    </location>
</feature>
<keyword evidence="14" id="KW-1185">Reference proteome</keyword>
<evidence type="ECO:0000313" key="13">
    <source>
        <dbReference type="EMBL" id="OAE33986.1"/>
    </source>
</evidence>
<evidence type="ECO:0000256" key="5">
    <source>
        <dbReference type="ARBA" id="ARBA00022763"/>
    </source>
</evidence>
<accession>A0A176WP21</accession>
<feature type="domain" description="XPG N-terminal" evidence="12">
    <location>
        <begin position="1"/>
        <end position="97"/>
    </location>
</feature>
<dbReference type="InterPro" id="IPR006086">
    <property type="entry name" value="XPG-I_dom"/>
</dbReference>
<dbReference type="GO" id="GO:0006281">
    <property type="term" value="P:DNA repair"/>
    <property type="evidence" value="ECO:0007669"/>
    <property type="project" value="UniProtKB-KW"/>
</dbReference>
<comment type="caution">
    <text evidence="13">The sequence shown here is derived from an EMBL/GenBank/DDBJ whole genome shotgun (WGS) entry which is preliminary data.</text>
</comment>
<evidence type="ECO:0000256" key="10">
    <source>
        <dbReference type="SAM" id="MobiDB-lite"/>
    </source>
</evidence>
<evidence type="ECO:0000256" key="6">
    <source>
        <dbReference type="ARBA" id="ARBA00022801"/>
    </source>
</evidence>
<dbReference type="SUPFAM" id="SSF88723">
    <property type="entry name" value="PIN domain-like"/>
    <property type="match status" value="1"/>
</dbReference>
<evidence type="ECO:0000256" key="8">
    <source>
        <dbReference type="ARBA" id="ARBA00023204"/>
    </source>
</evidence>
<comment type="similarity">
    <text evidence="9">Belongs to the XPG/RAD2 endonuclease family. GEN subfamily.</text>
</comment>
<keyword evidence="3" id="KW-0479">Metal-binding</keyword>
<reference evidence="13" key="1">
    <citation type="submission" date="2016-03" db="EMBL/GenBank/DDBJ databases">
        <title>Mechanisms controlling the formation of the plant cell surface in tip-growing cells are functionally conserved among land plants.</title>
        <authorList>
            <person name="Honkanen S."/>
            <person name="Jones V.A."/>
            <person name="Morieri G."/>
            <person name="Champion C."/>
            <person name="Hetherington A.J."/>
            <person name="Kelly S."/>
            <person name="Saint-Marcoux D."/>
            <person name="Proust H."/>
            <person name="Prescott H."/>
            <person name="Dolan L."/>
        </authorList>
    </citation>
    <scope>NUCLEOTIDE SEQUENCE [LARGE SCALE GENOMIC DNA]</scope>
    <source>
        <tissue evidence="13">Whole gametophyte</tissue>
    </source>
</reference>
<keyword evidence="4" id="KW-0255">Endonuclease</keyword>
<dbReference type="InterPro" id="IPR029060">
    <property type="entry name" value="PIN-like_dom_sf"/>
</dbReference>
<dbReference type="InterPro" id="IPR036279">
    <property type="entry name" value="5-3_exonuclease_C_sf"/>
</dbReference>
<dbReference type="InterPro" id="IPR006084">
    <property type="entry name" value="XPG/Rad2"/>
</dbReference>
<dbReference type="PRINTS" id="PR00853">
    <property type="entry name" value="XPGRADSUPER"/>
</dbReference>
<dbReference type="EMBL" id="LVLJ01000465">
    <property type="protein sequence ID" value="OAE33986.1"/>
    <property type="molecule type" value="Genomic_DNA"/>
</dbReference>
<dbReference type="SMART" id="SM00484">
    <property type="entry name" value="XPGI"/>
    <property type="match status" value="1"/>
</dbReference>
<dbReference type="Proteomes" id="UP000077202">
    <property type="component" value="Unassembled WGS sequence"/>
</dbReference>
<evidence type="ECO:0008006" key="15">
    <source>
        <dbReference type="Google" id="ProtNLM"/>
    </source>
</evidence>
<evidence type="ECO:0000256" key="4">
    <source>
        <dbReference type="ARBA" id="ARBA00022759"/>
    </source>
</evidence>
<dbReference type="Pfam" id="PF00867">
    <property type="entry name" value="XPG_I"/>
    <property type="match status" value="1"/>
</dbReference>
<dbReference type="GO" id="GO:0003677">
    <property type="term" value="F:DNA binding"/>
    <property type="evidence" value="ECO:0007669"/>
    <property type="project" value="InterPro"/>
</dbReference>
<feature type="domain" description="XPG-I" evidence="11">
    <location>
        <begin position="131"/>
        <end position="212"/>
    </location>
</feature>
<organism evidence="13 14">
    <name type="scientific">Marchantia polymorpha subsp. ruderalis</name>
    <dbReference type="NCBI Taxonomy" id="1480154"/>
    <lineage>
        <taxon>Eukaryota</taxon>
        <taxon>Viridiplantae</taxon>
        <taxon>Streptophyta</taxon>
        <taxon>Embryophyta</taxon>
        <taxon>Marchantiophyta</taxon>
        <taxon>Marchantiopsida</taxon>
        <taxon>Marchantiidae</taxon>
        <taxon>Marchantiales</taxon>
        <taxon>Marchantiaceae</taxon>
        <taxon>Marchantia</taxon>
    </lineage>
</organism>
<dbReference type="GO" id="GO:0017108">
    <property type="term" value="F:5'-flap endonuclease activity"/>
    <property type="evidence" value="ECO:0007669"/>
    <property type="project" value="TreeGrafter"/>
</dbReference>
<keyword evidence="7" id="KW-0460">Magnesium</keyword>
<dbReference type="SMART" id="SM00279">
    <property type="entry name" value="HhH2"/>
    <property type="match status" value="1"/>
</dbReference>
<evidence type="ECO:0000256" key="3">
    <source>
        <dbReference type="ARBA" id="ARBA00022723"/>
    </source>
</evidence>
<dbReference type="AlphaFoldDB" id="A0A176WP21"/>
<proteinExistence type="inferred from homology"/>
<evidence type="ECO:0000256" key="9">
    <source>
        <dbReference type="ARBA" id="ARBA00038112"/>
    </source>
</evidence>
<feature type="region of interest" description="Disordered" evidence="10">
    <location>
        <begin position="641"/>
        <end position="678"/>
    </location>
</feature>
<dbReference type="Gene3D" id="3.40.50.1010">
    <property type="entry name" value="5'-nuclease"/>
    <property type="match status" value="1"/>
</dbReference>
<dbReference type="SUPFAM" id="SSF47807">
    <property type="entry name" value="5' to 3' exonuclease, C-terminal subdomain"/>
    <property type="match status" value="1"/>
</dbReference>
<dbReference type="Gene3D" id="1.10.150.20">
    <property type="entry name" value="5' to 3' exonuclease, C-terminal subdomain"/>
    <property type="match status" value="1"/>
</dbReference>
<keyword evidence="2" id="KW-0540">Nuclease</keyword>
<comment type="cofactor">
    <cofactor evidence="1">
        <name>Mg(2+)</name>
        <dbReference type="ChEBI" id="CHEBI:18420"/>
    </cofactor>
</comment>
<evidence type="ECO:0000313" key="14">
    <source>
        <dbReference type="Proteomes" id="UP000077202"/>
    </source>
</evidence>
<evidence type="ECO:0000259" key="12">
    <source>
        <dbReference type="SMART" id="SM00485"/>
    </source>
</evidence>
<feature type="region of interest" description="Disordered" evidence="10">
    <location>
        <begin position="97"/>
        <end position="116"/>
    </location>
</feature>
<dbReference type="GO" id="GO:0046872">
    <property type="term" value="F:metal ion binding"/>
    <property type="evidence" value="ECO:0007669"/>
    <property type="project" value="UniProtKB-KW"/>
</dbReference>
<dbReference type="PANTHER" id="PTHR11081:SF59">
    <property type="entry name" value="FI23547P1"/>
    <property type="match status" value="1"/>
</dbReference>
<dbReference type="FunFam" id="1.10.150.20:FF:000030">
    <property type="entry name" value="Flap endonuclease GEN-like 1"/>
    <property type="match status" value="1"/>
</dbReference>